<proteinExistence type="predicted"/>
<dbReference type="EMBL" id="JACIJE010000016">
    <property type="protein sequence ID" value="MBB5691734.1"/>
    <property type="molecule type" value="Genomic_DNA"/>
</dbReference>
<dbReference type="AlphaFoldDB" id="A0A840YCW0"/>
<dbReference type="InterPro" id="IPR008018">
    <property type="entry name" value="Phage_tail_attach_FII"/>
</dbReference>
<organism evidence="1 2">
    <name type="scientific">Neoroseomonas alkaliterrae</name>
    <dbReference type="NCBI Taxonomy" id="1452450"/>
    <lineage>
        <taxon>Bacteria</taxon>
        <taxon>Pseudomonadati</taxon>
        <taxon>Pseudomonadota</taxon>
        <taxon>Alphaproteobacteria</taxon>
        <taxon>Acetobacterales</taxon>
        <taxon>Acetobacteraceae</taxon>
        <taxon>Neoroseomonas</taxon>
    </lineage>
</organism>
<gene>
    <name evidence="1" type="ORF">FHS88_003895</name>
</gene>
<comment type="caution">
    <text evidence="1">The sequence shown here is derived from an EMBL/GenBank/DDBJ whole genome shotgun (WGS) entry which is preliminary data.</text>
</comment>
<keyword evidence="2" id="KW-1185">Reference proteome</keyword>
<dbReference type="Proteomes" id="UP000562254">
    <property type="component" value="Unassembled WGS sequence"/>
</dbReference>
<evidence type="ECO:0000313" key="2">
    <source>
        <dbReference type="Proteomes" id="UP000562254"/>
    </source>
</evidence>
<reference evidence="1 2" key="1">
    <citation type="submission" date="2020-08" db="EMBL/GenBank/DDBJ databases">
        <title>Genomic Encyclopedia of Type Strains, Phase IV (KMG-IV): sequencing the most valuable type-strain genomes for metagenomic binning, comparative biology and taxonomic classification.</title>
        <authorList>
            <person name="Goeker M."/>
        </authorList>
    </citation>
    <scope>NUCLEOTIDE SEQUENCE [LARGE SCALE GENOMIC DNA]</scope>
    <source>
        <strain evidence="1 2">DSM 25895</strain>
    </source>
</reference>
<accession>A0A840YCW0</accession>
<evidence type="ECO:0000313" key="1">
    <source>
        <dbReference type="EMBL" id="MBB5691734.1"/>
    </source>
</evidence>
<sequence>MGVFDEALAVLAADPNLGVAATYRASGTGAPVHLRVLRSSPDRMAGAFDTALLQATDVLAVGIAVLPGLAAGDTFTIGADLLTVESAERDAAGVAWRVLCRRSP</sequence>
<name>A0A840YCW0_9PROT</name>
<dbReference type="GO" id="GO:0019068">
    <property type="term" value="P:virion assembly"/>
    <property type="evidence" value="ECO:0007669"/>
    <property type="project" value="InterPro"/>
</dbReference>
<protein>
    <submittedName>
        <fullName evidence="1">Uncharacterized protein</fullName>
    </submittedName>
</protein>
<dbReference type="Pfam" id="PF05354">
    <property type="entry name" value="Phage_attach"/>
    <property type="match status" value="1"/>
</dbReference>
<dbReference type="RefSeq" id="WP_184487126.1">
    <property type="nucleotide sequence ID" value="NZ_JAAEDJ010000022.1"/>
</dbReference>